<feature type="coiled-coil region" evidence="1">
    <location>
        <begin position="6"/>
        <end position="61"/>
    </location>
</feature>
<dbReference type="Proteomes" id="UP001597451">
    <property type="component" value="Unassembled WGS sequence"/>
</dbReference>
<protein>
    <submittedName>
        <fullName evidence="2">Uncharacterized protein</fullName>
    </submittedName>
</protein>
<gene>
    <name evidence="2" type="ORF">ACFSUN_10600</name>
</gene>
<organism evidence="2 3">
    <name type="scientific">Oceanobacillus kapialis</name>
    <dbReference type="NCBI Taxonomy" id="481353"/>
    <lineage>
        <taxon>Bacteria</taxon>
        <taxon>Bacillati</taxon>
        <taxon>Bacillota</taxon>
        <taxon>Bacilli</taxon>
        <taxon>Bacillales</taxon>
        <taxon>Bacillaceae</taxon>
        <taxon>Oceanobacillus</taxon>
    </lineage>
</organism>
<keyword evidence="3" id="KW-1185">Reference proteome</keyword>
<evidence type="ECO:0000256" key="1">
    <source>
        <dbReference type="SAM" id="Coils"/>
    </source>
</evidence>
<keyword evidence="1" id="KW-0175">Coiled coil</keyword>
<name>A0ABW5Q1D7_9BACI</name>
<comment type="caution">
    <text evidence="2">The sequence shown here is derived from an EMBL/GenBank/DDBJ whole genome shotgun (WGS) entry which is preliminary data.</text>
</comment>
<reference evidence="3" key="1">
    <citation type="journal article" date="2019" name="Int. J. Syst. Evol. Microbiol.">
        <title>The Global Catalogue of Microorganisms (GCM) 10K type strain sequencing project: providing services to taxonomists for standard genome sequencing and annotation.</title>
        <authorList>
            <consortium name="The Broad Institute Genomics Platform"/>
            <consortium name="The Broad Institute Genome Sequencing Center for Infectious Disease"/>
            <person name="Wu L."/>
            <person name="Ma J."/>
        </authorList>
    </citation>
    <scope>NUCLEOTIDE SEQUENCE [LARGE SCALE GENOMIC DNA]</scope>
    <source>
        <strain evidence="3">TISTR 1858</strain>
    </source>
</reference>
<sequence length="84" mass="9939">MTREMMEDLLRRVTHLLEEINELQTNSKQMDELFLNLETRANDIEITLNGLQQNVLRLDQRIATVVERQLEKSTNKFISQGMIH</sequence>
<evidence type="ECO:0000313" key="3">
    <source>
        <dbReference type="Proteomes" id="UP001597451"/>
    </source>
</evidence>
<dbReference type="EMBL" id="JBHUMX010000035">
    <property type="protein sequence ID" value="MFD2629225.1"/>
    <property type="molecule type" value="Genomic_DNA"/>
</dbReference>
<dbReference type="RefSeq" id="WP_379561996.1">
    <property type="nucleotide sequence ID" value="NZ_CP085256.1"/>
</dbReference>
<evidence type="ECO:0000313" key="2">
    <source>
        <dbReference type="EMBL" id="MFD2629225.1"/>
    </source>
</evidence>
<accession>A0ABW5Q1D7</accession>
<proteinExistence type="predicted"/>